<keyword evidence="2" id="KW-0285">Flavoprotein</keyword>
<feature type="disulfide bond" description="Redox-active" evidence="6">
    <location>
        <begin position="44"/>
        <end position="49"/>
    </location>
</feature>
<feature type="binding site" evidence="5">
    <location>
        <position position="311"/>
    </location>
    <ligand>
        <name>FAD</name>
        <dbReference type="ChEBI" id="CHEBI:57692"/>
    </ligand>
</feature>
<evidence type="ECO:0000313" key="9">
    <source>
        <dbReference type="EMBL" id="OIN12288.1"/>
    </source>
</evidence>
<evidence type="ECO:0000256" key="5">
    <source>
        <dbReference type="PIRSR" id="PIRSR000350-3"/>
    </source>
</evidence>
<evidence type="ECO:0000256" key="4">
    <source>
        <dbReference type="PIRSR" id="PIRSR000350-2"/>
    </source>
</evidence>
<dbReference type="InterPro" id="IPR016156">
    <property type="entry name" value="FAD/NAD-linked_Rdtase_dimer_sf"/>
</dbReference>
<dbReference type="Gene3D" id="3.30.390.30">
    <property type="match status" value="1"/>
</dbReference>
<gene>
    <name evidence="9" type="ORF">BFR47_00930</name>
</gene>
<comment type="caution">
    <text evidence="9">The sequence shown here is derived from an EMBL/GenBank/DDBJ whole genome shotgun (WGS) entry which is preliminary data.</text>
</comment>
<dbReference type="EMBL" id="MDKE01000011">
    <property type="protein sequence ID" value="OIN12288.1"/>
    <property type="molecule type" value="Genomic_DNA"/>
</dbReference>
<dbReference type="RefSeq" id="WP_071472063.1">
    <property type="nucleotide sequence ID" value="NZ_MDKE01000011.1"/>
</dbReference>
<dbReference type="InterPro" id="IPR023753">
    <property type="entry name" value="FAD/NAD-binding_dom"/>
</dbReference>
<dbReference type="InterPro" id="IPR004099">
    <property type="entry name" value="Pyr_nucl-diS_OxRdtase_dimer"/>
</dbReference>
<feature type="binding site" evidence="5">
    <location>
        <begin position="179"/>
        <end position="186"/>
    </location>
    <ligand>
        <name>NAD(+)</name>
        <dbReference type="ChEBI" id="CHEBI:57540"/>
    </ligand>
</feature>
<feature type="active site" description="Proton acceptor" evidence="4">
    <location>
        <position position="448"/>
    </location>
</feature>
<keyword evidence="5" id="KW-0547">Nucleotide-binding</keyword>
<feature type="binding site" evidence="5">
    <location>
        <position position="269"/>
    </location>
    <ligand>
        <name>NAD(+)</name>
        <dbReference type="ChEBI" id="CHEBI:57540"/>
    </ligand>
</feature>
<sequence length="483" mass="52405">MSKHISVDVAIIGSGTAGLAAWRTARAHTDSVVMIESGPYGTTCARVGCMPSKLLIAAADSAHQVRQAPGFGIHPGTLRIDGQEVMARIKAERDRFVGFVLDSVASIPDEHKIIGHARFKDEHTLLVDEHTEVAAKTVVIATGSRPTYPDAWQSLGDRLLVNDDVFEWDSLPASLAVFGPGVIGLELGQALHRLGIKVWMFGVGGQVGPFTDPEVMDYAGHHLRQEFFLDADADVQRMERRGEQVEIDFCNAAGVTERIVVDYVIAATGRRPNVDQLGLDALDIERDDKGGPVVDPCTLQTSLAHIFVAGDASNQLPLLHEANAQGRIAGDNAGRFPEVRAGLRHSTLSVVFTDPQMAMVGASYRELERRYGNNGGIAIGQSGFENQGRSRVMRRNLGLLRLYGEPGSGLFLGAEMMAPDAEHLAHLLAWAHQSRMTVAQMLTMPFYHPVVEEGLRTALRDLHARLRQGPAMGDRCMECGVGD</sequence>
<keyword evidence="10" id="KW-1185">Reference proteome</keyword>
<dbReference type="AlphaFoldDB" id="A0A1J4QFL5"/>
<dbReference type="GO" id="GO:0003955">
    <property type="term" value="F:NAD(P)H dehydrogenase (quinone) activity"/>
    <property type="evidence" value="ECO:0007669"/>
    <property type="project" value="TreeGrafter"/>
</dbReference>
<dbReference type="PIRSF" id="PIRSF000350">
    <property type="entry name" value="Mercury_reductase_MerA"/>
    <property type="match status" value="1"/>
</dbReference>
<comment type="cofactor">
    <cofactor evidence="5">
        <name>FAD</name>
        <dbReference type="ChEBI" id="CHEBI:57692"/>
    </cofactor>
    <text evidence="5">Binds 1 FAD per subunit.</text>
</comment>
<evidence type="ECO:0000256" key="3">
    <source>
        <dbReference type="ARBA" id="ARBA00022827"/>
    </source>
</evidence>
<dbReference type="PRINTS" id="PR00368">
    <property type="entry name" value="FADPNR"/>
</dbReference>
<dbReference type="InterPro" id="IPR036188">
    <property type="entry name" value="FAD/NAD-bd_sf"/>
</dbReference>
<dbReference type="Pfam" id="PF07992">
    <property type="entry name" value="Pyr_redox_2"/>
    <property type="match status" value="1"/>
</dbReference>
<name>A0A1J4QFL5_9GAMM</name>
<feature type="domain" description="Pyridine nucleotide-disulphide oxidoreductase dimerisation" evidence="7">
    <location>
        <begin position="349"/>
        <end position="458"/>
    </location>
</feature>
<proteinExistence type="inferred from homology"/>
<dbReference type="NCBIfam" id="NF004939">
    <property type="entry name" value="PRK06292.1-1"/>
    <property type="match status" value="1"/>
</dbReference>
<evidence type="ECO:0000313" key="10">
    <source>
        <dbReference type="Proteomes" id="UP000243073"/>
    </source>
</evidence>
<dbReference type="PRINTS" id="PR00411">
    <property type="entry name" value="PNDRDTASEI"/>
</dbReference>
<keyword evidence="3 5" id="KW-0274">FAD</keyword>
<reference evidence="9 10" key="1">
    <citation type="submission" date="2016-07" db="EMBL/GenBank/DDBJ databases">
        <title>Draft Genome Sequence of Oceanisphaera psychrotolerans, isolated from coastal sediment samples.</title>
        <authorList>
            <person name="Zhuo S."/>
            <person name="Ruan Z."/>
        </authorList>
    </citation>
    <scope>NUCLEOTIDE SEQUENCE [LARGE SCALE GENOMIC DNA]</scope>
    <source>
        <strain evidence="9 10">LAM-WHM-ZC</strain>
    </source>
</reference>
<dbReference type="GO" id="GO:0050660">
    <property type="term" value="F:flavin adenine dinucleotide binding"/>
    <property type="evidence" value="ECO:0007669"/>
    <property type="project" value="TreeGrafter"/>
</dbReference>
<dbReference type="Gene3D" id="3.50.50.60">
    <property type="entry name" value="FAD/NAD(P)-binding domain"/>
    <property type="match status" value="2"/>
</dbReference>
<dbReference type="Proteomes" id="UP000243073">
    <property type="component" value="Unassembled WGS sequence"/>
</dbReference>
<organism evidence="9 10">
    <name type="scientific">Oceanisphaera psychrotolerans</name>
    <dbReference type="NCBI Taxonomy" id="1414654"/>
    <lineage>
        <taxon>Bacteria</taxon>
        <taxon>Pseudomonadati</taxon>
        <taxon>Pseudomonadota</taxon>
        <taxon>Gammaproteobacteria</taxon>
        <taxon>Aeromonadales</taxon>
        <taxon>Aeromonadaceae</taxon>
        <taxon>Oceanisphaera</taxon>
    </lineage>
</organism>
<feature type="binding site" evidence="5">
    <location>
        <begin position="142"/>
        <end position="144"/>
    </location>
    <ligand>
        <name>FAD</name>
        <dbReference type="ChEBI" id="CHEBI:57692"/>
    </ligand>
</feature>
<keyword evidence="5" id="KW-0520">NAD</keyword>
<dbReference type="PANTHER" id="PTHR43014">
    <property type="entry name" value="MERCURIC REDUCTASE"/>
    <property type="match status" value="1"/>
</dbReference>
<protein>
    <submittedName>
        <fullName evidence="9">Dihydrolipoyl dehydrogenase</fullName>
    </submittedName>
</protein>
<dbReference type="PANTHER" id="PTHR43014:SF4">
    <property type="entry name" value="PYRIDINE NUCLEOTIDE-DISULFIDE OXIDOREDUCTASE RCLA-RELATED"/>
    <property type="match status" value="1"/>
</dbReference>
<evidence type="ECO:0000256" key="1">
    <source>
        <dbReference type="ARBA" id="ARBA00007532"/>
    </source>
</evidence>
<evidence type="ECO:0000259" key="7">
    <source>
        <dbReference type="Pfam" id="PF02852"/>
    </source>
</evidence>
<evidence type="ECO:0000259" key="8">
    <source>
        <dbReference type="Pfam" id="PF07992"/>
    </source>
</evidence>
<dbReference type="Pfam" id="PF02852">
    <property type="entry name" value="Pyr_redox_dim"/>
    <property type="match status" value="1"/>
</dbReference>
<evidence type="ECO:0000256" key="2">
    <source>
        <dbReference type="ARBA" id="ARBA00022630"/>
    </source>
</evidence>
<comment type="similarity">
    <text evidence="1">Belongs to the class-I pyridine nucleotide-disulfide oxidoreductase family.</text>
</comment>
<feature type="domain" description="FAD/NAD(P)-binding" evidence="8">
    <location>
        <begin position="8"/>
        <end position="326"/>
    </location>
</feature>
<accession>A0A1J4QFL5</accession>
<dbReference type="SUPFAM" id="SSF51905">
    <property type="entry name" value="FAD/NAD(P)-binding domain"/>
    <property type="match status" value="1"/>
</dbReference>
<dbReference type="STRING" id="1414654.BFR47_00930"/>
<evidence type="ECO:0000256" key="6">
    <source>
        <dbReference type="PIRSR" id="PIRSR000350-4"/>
    </source>
</evidence>
<dbReference type="SUPFAM" id="SSF55424">
    <property type="entry name" value="FAD/NAD-linked reductases, dimerisation (C-terminal) domain"/>
    <property type="match status" value="1"/>
</dbReference>
<dbReference type="InterPro" id="IPR001100">
    <property type="entry name" value="Pyr_nuc-diS_OxRdtase"/>
</dbReference>
<feature type="binding site" evidence="5">
    <location>
        <position position="53"/>
    </location>
    <ligand>
        <name>FAD</name>
        <dbReference type="ChEBI" id="CHEBI:57692"/>
    </ligand>
</feature>